<feature type="compositionally biased region" description="Polar residues" evidence="1">
    <location>
        <begin position="433"/>
        <end position="458"/>
    </location>
</feature>
<dbReference type="AlphaFoldDB" id="A0A8X7NMG6"/>
<dbReference type="InterPro" id="IPR008271">
    <property type="entry name" value="Ser/Thr_kinase_AS"/>
</dbReference>
<proteinExistence type="predicted"/>
<feature type="domain" description="Protein kinase" evidence="2">
    <location>
        <begin position="68"/>
        <end position="544"/>
    </location>
</feature>
<reference evidence="3" key="1">
    <citation type="submission" date="2020-03" db="EMBL/GenBank/DDBJ databases">
        <title>FDA dAtabase for Regulatory Grade micrObial Sequences (FDA-ARGOS): Supporting development and validation of Infectious Disease Dx tests.</title>
        <authorList>
            <person name="Campos J."/>
            <person name="Goldberg B."/>
            <person name="Tallon L."/>
            <person name="Sadzewicz L."/>
            <person name="Vavikolanu K."/>
            <person name="Mehta A."/>
            <person name="Aluvathingal J."/>
            <person name="Nadendla S."/>
            <person name="Nandy P."/>
            <person name="Geyer C."/>
            <person name="Yan Y."/>
            <person name="Sichtig H."/>
        </authorList>
    </citation>
    <scope>NUCLEOTIDE SEQUENCE [LARGE SCALE GENOMIC DNA]</scope>
    <source>
        <strain evidence="3">FDAARGOS_652</strain>
    </source>
</reference>
<sequence length="559" mass="61853">MMMSSNNNDKRGSFADTQPAEPPQECKSSIATTVITATTTTATIIDDEDSPTIPELSTLPVIGRDYFKTSSKPIYEGANGIILKGTDAKHTKTVVLKRVKQKPNESHNNYLETVWREYRNIQASSSCRNVISILDIAAIAYSSGGSSSNNSNRSASQEKTQQQQGEEDQADQEEEKRTRDTPLRLENEVALILTFYPRGDLLDFLSKSRRFQIEISPNLRDSLFKQIVRGVHFLHNHNIVHRDLKPENILIDNDGILKISDFGYSLNISNPKAITTGFKTNPHSLISGTPSFKAPELFDIDVQLQSNEFSINQYCVSSHDYQSLKLLDLWSLGVCYFVIYLMKSPWTSANLQDPKNLVFIKYVQSYPRTPEQLKSLLADLNRCSGGGGGGAVGGGASSSGSGGITTSPNQRPQISTLTNNSSYHHHQQQQQHTSTFGNSNRNRSTSHSQISLSQLNLHQSHHNINNNESSSSNLHSPSPFSSSSTATGSASSSHPSSPATTGSNSAINLFKSLHYDSREYILKLLNPHPTSRINTEELLETKWLSQVYANSKDLIKLMK</sequence>
<dbReference type="EMBL" id="JABWAB010000005">
    <property type="protein sequence ID" value="KAF6051222.1"/>
    <property type="molecule type" value="Genomic_DNA"/>
</dbReference>
<dbReference type="SMART" id="SM00220">
    <property type="entry name" value="S_TKc"/>
    <property type="match status" value="1"/>
</dbReference>
<dbReference type="GO" id="GO:0004674">
    <property type="term" value="F:protein serine/threonine kinase activity"/>
    <property type="evidence" value="ECO:0007669"/>
    <property type="project" value="TreeGrafter"/>
</dbReference>
<dbReference type="Proteomes" id="UP000590412">
    <property type="component" value="Unassembled WGS sequence"/>
</dbReference>
<evidence type="ECO:0000256" key="1">
    <source>
        <dbReference type="SAM" id="MobiDB-lite"/>
    </source>
</evidence>
<dbReference type="GO" id="GO:0044773">
    <property type="term" value="P:mitotic DNA damage checkpoint signaling"/>
    <property type="evidence" value="ECO:0007669"/>
    <property type="project" value="TreeGrafter"/>
</dbReference>
<feature type="compositionally biased region" description="Gly residues" evidence="1">
    <location>
        <begin position="388"/>
        <end position="403"/>
    </location>
</feature>
<dbReference type="Pfam" id="PF00069">
    <property type="entry name" value="Pkinase"/>
    <property type="match status" value="1"/>
</dbReference>
<dbReference type="InterPro" id="IPR000719">
    <property type="entry name" value="Prot_kinase_dom"/>
</dbReference>
<feature type="compositionally biased region" description="Low complexity" evidence="1">
    <location>
        <begin position="145"/>
        <end position="164"/>
    </location>
</feature>
<dbReference type="GO" id="GO:0005634">
    <property type="term" value="C:nucleus"/>
    <property type="evidence" value="ECO:0007669"/>
    <property type="project" value="TreeGrafter"/>
</dbReference>
<feature type="region of interest" description="Disordered" evidence="1">
    <location>
        <begin position="145"/>
        <end position="181"/>
    </location>
</feature>
<name>A0A8X7NMG6_CANPA</name>
<feature type="compositionally biased region" description="Low complexity" evidence="1">
    <location>
        <begin position="462"/>
        <end position="503"/>
    </location>
</feature>
<protein>
    <submittedName>
        <fullName evidence="3">Protein kinase domain family protein</fullName>
    </submittedName>
</protein>
<dbReference type="OrthoDB" id="4062651at2759"/>
<organism evidence="3 4">
    <name type="scientific">Candida parapsilosis</name>
    <name type="common">Yeast</name>
    <dbReference type="NCBI Taxonomy" id="5480"/>
    <lineage>
        <taxon>Eukaryota</taxon>
        <taxon>Fungi</taxon>
        <taxon>Dikarya</taxon>
        <taxon>Ascomycota</taxon>
        <taxon>Saccharomycotina</taxon>
        <taxon>Pichiomycetes</taxon>
        <taxon>Debaryomycetaceae</taxon>
        <taxon>Candida/Lodderomyces clade</taxon>
        <taxon>Candida</taxon>
    </lineage>
</organism>
<evidence type="ECO:0000259" key="2">
    <source>
        <dbReference type="PROSITE" id="PS50011"/>
    </source>
</evidence>
<dbReference type="PROSITE" id="PS00108">
    <property type="entry name" value="PROTEIN_KINASE_ST"/>
    <property type="match status" value="1"/>
</dbReference>
<dbReference type="Gene3D" id="1.10.510.10">
    <property type="entry name" value="Transferase(Phosphotransferase) domain 1"/>
    <property type="match status" value="1"/>
</dbReference>
<keyword evidence="3" id="KW-0808">Transferase</keyword>
<comment type="caution">
    <text evidence="3">The sequence shown here is derived from an EMBL/GenBank/DDBJ whole genome shotgun (WGS) entry which is preliminary data.</text>
</comment>
<dbReference type="InterPro" id="IPR011009">
    <property type="entry name" value="Kinase-like_dom_sf"/>
</dbReference>
<evidence type="ECO:0000313" key="4">
    <source>
        <dbReference type="Proteomes" id="UP000590412"/>
    </source>
</evidence>
<dbReference type="SUPFAM" id="SSF56112">
    <property type="entry name" value="Protein kinase-like (PK-like)"/>
    <property type="match status" value="1"/>
</dbReference>
<dbReference type="PANTHER" id="PTHR44167:SF24">
    <property type="entry name" value="SERINE_THREONINE-PROTEIN KINASE CHK2"/>
    <property type="match status" value="1"/>
</dbReference>
<dbReference type="GO" id="GO:0005524">
    <property type="term" value="F:ATP binding"/>
    <property type="evidence" value="ECO:0007669"/>
    <property type="project" value="InterPro"/>
</dbReference>
<feature type="compositionally biased region" description="Polar residues" evidence="1">
    <location>
        <begin position="404"/>
        <end position="422"/>
    </location>
</feature>
<dbReference type="Gene3D" id="3.30.200.20">
    <property type="entry name" value="Phosphorylase Kinase, domain 1"/>
    <property type="match status" value="1"/>
</dbReference>
<feature type="region of interest" description="Disordered" evidence="1">
    <location>
        <begin position="388"/>
        <end position="503"/>
    </location>
</feature>
<gene>
    <name evidence="3" type="ORF">FOB60_003890</name>
</gene>
<accession>A0A8X7NMG6</accession>
<dbReference type="GO" id="GO:0005737">
    <property type="term" value="C:cytoplasm"/>
    <property type="evidence" value="ECO:0007669"/>
    <property type="project" value="TreeGrafter"/>
</dbReference>
<dbReference type="PANTHER" id="PTHR44167">
    <property type="entry name" value="OVARIAN-SPECIFIC SERINE/THREONINE-PROTEIN KINASE LOK-RELATED"/>
    <property type="match status" value="1"/>
</dbReference>
<dbReference type="PROSITE" id="PS50011">
    <property type="entry name" value="PROTEIN_KINASE_DOM"/>
    <property type="match status" value="1"/>
</dbReference>
<evidence type="ECO:0000313" key="3">
    <source>
        <dbReference type="EMBL" id="KAF6051222.1"/>
    </source>
</evidence>
<feature type="region of interest" description="Disordered" evidence="1">
    <location>
        <begin position="1"/>
        <end position="27"/>
    </location>
</feature>
<keyword evidence="3" id="KW-0418">Kinase</keyword>